<evidence type="ECO:0000313" key="4">
    <source>
        <dbReference type="Proteomes" id="UP000321523"/>
    </source>
</evidence>
<proteinExistence type="predicted"/>
<name>A0A512DQ96_9PROT</name>
<sequence length="74" mass="8188">MIRTQTGHAPALPFATALGAPLGALSNLASLGAIWHRRIQTRRALGRMDRHLLSDIGLTEADVRDEADKPFWRE</sequence>
<organism evidence="3 4">
    <name type="scientific">Skermanella aerolata</name>
    <dbReference type="NCBI Taxonomy" id="393310"/>
    <lineage>
        <taxon>Bacteria</taxon>
        <taxon>Pseudomonadati</taxon>
        <taxon>Pseudomonadota</taxon>
        <taxon>Alphaproteobacteria</taxon>
        <taxon>Rhodospirillales</taxon>
        <taxon>Azospirillaceae</taxon>
        <taxon>Skermanella</taxon>
    </lineage>
</organism>
<dbReference type="EMBL" id="BJYZ01000011">
    <property type="protein sequence ID" value="GEO38625.1"/>
    <property type="molecule type" value="Genomic_DNA"/>
</dbReference>
<keyword evidence="4" id="KW-1185">Reference proteome</keyword>
<keyword evidence="1" id="KW-0472">Membrane</keyword>
<dbReference type="RefSeq" id="WP_044432314.1">
    <property type="nucleotide sequence ID" value="NZ_BJYZ01000011.1"/>
</dbReference>
<protein>
    <recommendedName>
        <fullName evidence="2">YjiS-like domain-containing protein</fullName>
    </recommendedName>
</protein>
<reference evidence="3 4" key="1">
    <citation type="submission" date="2019-07" db="EMBL/GenBank/DDBJ databases">
        <title>Whole genome shotgun sequence of Skermanella aerolata NBRC 106429.</title>
        <authorList>
            <person name="Hosoyama A."/>
            <person name="Uohara A."/>
            <person name="Ohji S."/>
            <person name="Ichikawa N."/>
        </authorList>
    </citation>
    <scope>NUCLEOTIDE SEQUENCE [LARGE SCALE GENOMIC DNA]</scope>
    <source>
        <strain evidence="3 4">NBRC 106429</strain>
    </source>
</reference>
<evidence type="ECO:0000259" key="2">
    <source>
        <dbReference type="Pfam" id="PF06568"/>
    </source>
</evidence>
<evidence type="ECO:0000256" key="1">
    <source>
        <dbReference type="SAM" id="Phobius"/>
    </source>
</evidence>
<dbReference type="Proteomes" id="UP000321523">
    <property type="component" value="Unassembled WGS sequence"/>
</dbReference>
<gene>
    <name evidence="3" type="ORF">SAE02_27730</name>
</gene>
<feature type="domain" description="YjiS-like" evidence="2">
    <location>
        <begin position="35"/>
        <end position="64"/>
    </location>
</feature>
<dbReference type="AlphaFoldDB" id="A0A512DQ96"/>
<evidence type="ECO:0000313" key="3">
    <source>
        <dbReference type="EMBL" id="GEO38625.1"/>
    </source>
</evidence>
<dbReference type="Pfam" id="PF06568">
    <property type="entry name" value="YjiS-like"/>
    <property type="match status" value="1"/>
</dbReference>
<accession>A0A512DQ96</accession>
<dbReference type="OrthoDB" id="7376415at2"/>
<keyword evidence="1" id="KW-1133">Transmembrane helix</keyword>
<keyword evidence="1" id="KW-0812">Transmembrane</keyword>
<feature type="transmembrane region" description="Helical" evidence="1">
    <location>
        <begin position="12"/>
        <end position="35"/>
    </location>
</feature>
<dbReference type="InterPro" id="IPR009506">
    <property type="entry name" value="YjiS-like"/>
</dbReference>
<comment type="caution">
    <text evidence="3">The sequence shown here is derived from an EMBL/GenBank/DDBJ whole genome shotgun (WGS) entry which is preliminary data.</text>
</comment>